<keyword evidence="3" id="KW-1185">Reference proteome</keyword>
<dbReference type="RefSeq" id="WP_078808246.1">
    <property type="nucleotide sequence ID" value="NZ_FUXI01000034.1"/>
</dbReference>
<evidence type="ECO:0000256" key="1">
    <source>
        <dbReference type="SAM" id="Phobius"/>
    </source>
</evidence>
<keyword evidence="1" id="KW-0812">Transmembrane</keyword>
<proteinExistence type="predicted"/>
<evidence type="ECO:0000313" key="2">
    <source>
        <dbReference type="EMBL" id="SKA07873.1"/>
    </source>
</evidence>
<reference evidence="3" key="1">
    <citation type="submission" date="2017-02" db="EMBL/GenBank/DDBJ databases">
        <authorList>
            <person name="Varghese N."/>
            <person name="Submissions S."/>
        </authorList>
    </citation>
    <scope>NUCLEOTIDE SEQUENCE [LARGE SCALE GENOMIC DNA]</scope>
    <source>
        <strain evidence="3">ATCC BAA-1030</strain>
    </source>
</reference>
<protein>
    <submittedName>
        <fullName evidence="2">Uncharacterized protein</fullName>
    </submittedName>
</protein>
<dbReference type="EMBL" id="FUXI01000034">
    <property type="protein sequence ID" value="SKA07873.1"/>
    <property type="molecule type" value="Genomic_DNA"/>
</dbReference>
<dbReference type="STRING" id="263852.SAMN02745116_02345"/>
<accession>A0A1T4QVW3</accession>
<dbReference type="OrthoDB" id="2224554at2"/>
<organism evidence="2 3">
    <name type="scientific">Pilibacter termitis</name>
    <dbReference type="NCBI Taxonomy" id="263852"/>
    <lineage>
        <taxon>Bacteria</taxon>
        <taxon>Bacillati</taxon>
        <taxon>Bacillota</taxon>
        <taxon>Bacilli</taxon>
        <taxon>Lactobacillales</taxon>
        <taxon>Enterococcaceae</taxon>
        <taxon>Pilibacter</taxon>
    </lineage>
</organism>
<name>A0A1T4QVW3_9ENTE</name>
<feature type="transmembrane region" description="Helical" evidence="1">
    <location>
        <begin position="82"/>
        <end position="115"/>
    </location>
</feature>
<evidence type="ECO:0000313" key="3">
    <source>
        <dbReference type="Proteomes" id="UP000190328"/>
    </source>
</evidence>
<sequence length="128" mass="14019">MELVMPAHYVEMEEEEMMYVDGGRVNIGKHWWNSRGFISNVLDTFLALFIGYRAIRSGQAGVKILLKSGYVKKKLREKAIGMLGYSVGSVLFATALSILGTWTGLTVGSIIAGVFDWADGSYNGYVAG</sequence>
<keyword evidence="1" id="KW-0472">Membrane</keyword>
<dbReference type="Proteomes" id="UP000190328">
    <property type="component" value="Unassembled WGS sequence"/>
</dbReference>
<gene>
    <name evidence="2" type="ORF">SAMN02745116_02345</name>
</gene>
<dbReference type="AlphaFoldDB" id="A0A1T4QVW3"/>
<keyword evidence="1" id="KW-1133">Transmembrane helix</keyword>